<feature type="signal peptide" evidence="8">
    <location>
        <begin position="1"/>
        <end position="21"/>
    </location>
</feature>
<dbReference type="PROSITE" id="PS51257">
    <property type="entry name" value="PROKAR_LIPOPROTEIN"/>
    <property type="match status" value="1"/>
</dbReference>
<evidence type="ECO:0000256" key="1">
    <source>
        <dbReference type="ARBA" id="ARBA00004459"/>
    </source>
</evidence>
<accession>A0A222IB02</accession>
<dbReference type="InterPro" id="IPR032831">
    <property type="entry name" value="LptM_cons"/>
</dbReference>
<name>A0A222IB02_RHIML</name>
<evidence type="ECO:0008006" key="11">
    <source>
        <dbReference type="Google" id="ProtNLM"/>
    </source>
</evidence>
<keyword evidence="2 8" id="KW-0732">Signal</keyword>
<keyword evidence="4" id="KW-0564">Palmitate</keyword>
<evidence type="ECO:0000256" key="6">
    <source>
        <dbReference type="ARBA" id="ARBA00023288"/>
    </source>
</evidence>
<evidence type="ECO:0000256" key="3">
    <source>
        <dbReference type="ARBA" id="ARBA00023136"/>
    </source>
</evidence>
<comment type="caution">
    <text evidence="9">The sequence shown here is derived from an EMBL/GenBank/DDBJ whole genome shotgun (WGS) entry which is preliminary data.</text>
</comment>
<protein>
    <recommendedName>
        <fullName evidence="11">Lipoprotein</fullName>
    </recommendedName>
</protein>
<organism evidence="9 10">
    <name type="scientific">Rhizobium meliloti</name>
    <name type="common">Ensifer meliloti</name>
    <name type="synonym">Sinorhizobium meliloti</name>
    <dbReference type="NCBI Taxonomy" id="382"/>
    <lineage>
        <taxon>Bacteria</taxon>
        <taxon>Pseudomonadati</taxon>
        <taxon>Pseudomonadota</taxon>
        <taxon>Alphaproteobacteria</taxon>
        <taxon>Hyphomicrobiales</taxon>
        <taxon>Rhizobiaceae</taxon>
        <taxon>Sinorhizobium/Ensifer group</taxon>
        <taxon>Sinorhizobium</taxon>
    </lineage>
</organism>
<evidence type="ECO:0000313" key="10">
    <source>
        <dbReference type="Proteomes" id="UP000429484"/>
    </source>
</evidence>
<evidence type="ECO:0000313" key="9">
    <source>
        <dbReference type="EMBL" id="MQW32496.1"/>
    </source>
</evidence>
<evidence type="ECO:0000256" key="7">
    <source>
        <dbReference type="SAM" id="MobiDB-lite"/>
    </source>
</evidence>
<gene>
    <name evidence="9" type="ORF">GHK53_06635</name>
</gene>
<dbReference type="GO" id="GO:0009279">
    <property type="term" value="C:cell outer membrane"/>
    <property type="evidence" value="ECO:0007669"/>
    <property type="project" value="UniProtKB-SubCell"/>
</dbReference>
<feature type="region of interest" description="Disordered" evidence="7">
    <location>
        <begin position="30"/>
        <end position="51"/>
    </location>
</feature>
<reference evidence="9 10" key="1">
    <citation type="journal article" date="2013" name="Genome Biol.">
        <title>Comparative genomics of the core and accessory genomes of 48 Sinorhizobium strains comprising five genospecies.</title>
        <authorList>
            <person name="Sugawara M."/>
            <person name="Epstein B."/>
            <person name="Badgley B.D."/>
            <person name="Unno T."/>
            <person name="Xu L."/>
            <person name="Reese J."/>
            <person name="Gyaneshwar P."/>
            <person name="Denny R."/>
            <person name="Mudge J."/>
            <person name="Bharti A.K."/>
            <person name="Farmer A.D."/>
            <person name="May G.D."/>
            <person name="Woodward J.E."/>
            <person name="Medigue C."/>
            <person name="Vallenet D."/>
            <person name="Lajus A."/>
            <person name="Rouy Z."/>
            <person name="Martinez-Vaz B."/>
            <person name="Tiffin P."/>
            <person name="Young N.D."/>
            <person name="Sadowsky M.J."/>
        </authorList>
    </citation>
    <scope>NUCLEOTIDE SEQUENCE [LARGE SCALE GENOMIC DNA]</scope>
    <source>
        <strain evidence="9 10">N6B1</strain>
    </source>
</reference>
<keyword evidence="5" id="KW-0998">Cell outer membrane</keyword>
<sequence>MTFRKAARIALLLAIPGLVLAGCGRKGDLDRPGASTPINTKTPAGTVAPKQTVDDRPFLLDPLL</sequence>
<proteinExistence type="predicted"/>
<evidence type="ECO:0000256" key="8">
    <source>
        <dbReference type="SAM" id="SignalP"/>
    </source>
</evidence>
<keyword evidence="6" id="KW-0449">Lipoprotein</keyword>
<feature type="chain" id="PRO_5011404031" description="Lipoprotein" evidence="8">
    <location>
        <begin position="22"/>
        <end position="64"/>
    </location>
</feature>
<dbReference type="EMBL" id="WISR01000071">
    <property type="protein sequence ID" value="MQW32496.1"/>
    <property type="molecule type" value="Genomic_DNA"/>
</dbReference>
<dbReference type="AlphaFoldDB" id="A0A222IB02"/>
<comment type="subcellular location">
    <subcellularLocation>
        <location evidence="1">Cell outer membrane</location>
        <topology evidence="1">Lipid-anchor</topology>
    </subcellularLocation>
</comment>
<evidence type="ECO:0000256" key="2">
    <source>
        <dbReference type="ARBA" id="ARBA00022729"/>
    </source>
</evidence>
<dbReference type="Pfam" id="PF13627">
    <property type="entry name" value="LptM_cons"/>
    <property type="match status" value="1"/>
</dbReference>
<evidence type="ECO:0000256" key="5">
    <source>
        <dbReference type="ARBA" id="ARBA00023237"/>
    </source>
</evidence>
<dbReference type="NCBIfam" id="NF047847">
    <property type="entry name" value="SS_mature_LptM"/>
    <property type="match status" value="1"/>
</dbReference>
<dbReference type="OMA" id="TMTFRKA"/>
<dbReference type="Proteomes" id="UP000429484">
    <property type="component" value="Unassembled WGS sequence"/>
</dbReference>
<evidence type="ECO:0000256" key="4">
    <source>
        <dbReference type="ARBA" id="ARBA00023139"/>
    </source>
</evidence>
<keyword evidence="3" id="KW-0472">Membrane</keyword>